<comment type="caution">
    <text evidence="1">The sequence shown here is derived from an EMBL/GenBank/DDBJ whole genome shotgun (WGS) entry which is preliminary data.</text>
</comment>
<protein>
    <submittedName>
        <fullName evidence="1">Uncharacterized protein</fullName>
    </submittedName>
</protein>
<evidence type="ECO:0000313" key="2">
    <source>
        <dbReference type="Proteomes" id="UP001595629"/>
    </source>
</evidence>
<reference evidence="2" key="1">
    <citation type="journal article" date="2019" name="Int. J. Syst. Evol. Microbiol.">
        <title>The Global Catalogue of Microorganisms (GCM) 10K type strain sequencing project: providing services to taxonomists for standard genome sequencing and annotation.</title>
        <authorList>
            <consortium name="The Broad Institute Genomics Platform"/>
            <consortium name="The Broad Institute Genome Sequencing Center for Infectious Disease"/>
            <person name="Wu L."/>
            <person name="Ma J."/>
        </authorList>
    </citation>
    <scope>NUCLEOTIDE SEQUENCE [LARGE SCALE GENOMIC DNA]</scope>
    <source>
        <strain evidence="2">KCTC 42911</strain>
    </source>
</reference>
<sequence length="71" mass="8023">MTANDLILEAERLERTLAGAPREARLEMQPKVSMLIDDLRAQGAKIPSKLRRLDAMLCDEAIEARFDNMPI</sequence>
<gene>
    <name evidence="1" type="ORF">ACFORG_07350</name>
</gene>
<dbReference type="EMBL" id="JBHRXI010000006">
    <property type="protein sequence ID" value="MFC3613572.1"/>
    <property type="molecule type" value="Genomic_DNA"/>
</dbReference>
<evidence type="ECO:0000313" key="1">
    <source>
        <dbReference type="EMBL" id="MFC3613572.1"/>
    </source>
</evidence>
<dbReference type="RefSeq" id="WP_386734758.1">
    <property type="nucleotide sequence ID" value="NZ_JBHRXI010000006.1"/>
</dbReference>
<accession>A0ABV7TDC1</accession>
<dbReference type="Proteomes" id="UP001595629">
    <property type="component" value="Unassembled WGS sequence"/>
</dbReference>
<keyword evidence="2" id="KW-1185">Reference proteome</keyword>
<organism evidence="1 2">
    <name type="scientific">Lutimaribacter marinistellae</name>
    <dbReference type="NCBI Taxonomy" id="1820329"/>
    <lineage>
        <taxon>Bacteria</taxon>
        <taxon>Pseudomonadati</taxon>
        <taxon>Pseudomonadota</taxon>
        <taxon>Alphaproteobacteria</taxon>
        <taxon>Rhodobacterales</taxon>
        <taxon>Roseobacteraceae</taxon>
        <taxon>Lutimaribacter</taxon>
    </lineage>
</organism>
<name>A0ABV7TDC1_9RHOB</name>
<proteinExistence type="predicted"/>